<dbReference type="OrthoDB" id="1849105at2"/>
<dbReference type="EMBL" id="FUYF01000007">
    <property type="protein sequence ID" value="SKA86368.1"/>
    <property type="molecule type" value="Genomic_DNA"/>
</dbReference>
<dbReference type="GeneID" id="93338091"/>
<dbReference type="GO" id="GO:0000150">
    <property type="term" value="F:DNA strand exchange activity"/>
    <property type="evidence" value="ECO:0007669"/>
    <property type="project" value="InterPro"/>
</dbReference>
<dbReference type="Gene3D" id="3.40.50.1390">
    <property type="entry name" value="Resolvase, N-terminal catalytic domain"/>
    <property type="match status" value="1"/>
</dbReference>
<sequence length="137" mass="16091">MKEYKVWAFARSAAPNLPALEEQLAEVMREADRRGYIIVNSCMEQKCGTEFWRPDLFAMLTAVQQGRVNAVMVQSLDRLSHDIATLYRILRFLQNYGAVLITTETNLRYELFLTGLDARLLRRHNRKPIYYVECEER</sequence>
<proteinExistence type="predicted"/>
<dbReference type="Proteomes" id="UP000190286">
    <property type="component" value="Unassembled WGS sequence"/>
</dbReference>
<organism evidence="2 3">
    <name type="scientific">Gemmiger formicilis</name>
    <dbReference type="NCBI Taxonomy" id="745368"/>
    <lineage>
        <taxon>Bacteria</taxon>
        <taxon>Bacillati</taxon>
        <taxon>Bacillota</taxon>
        <taxon>Clostridia</taxon>
        <taxon>Eubacteriales</taxon>
        <taxon>Gemmiger</taxon>
    </lineage>
</organism>
<dbReference type="AlphaFoldDB" id="A0A1T4XB65"/>
<dbReference type="InterPro" id="IPR006119">
    <property type="entry name" value="Resolv_N"/>
</dbReference>
<dbReference type="SUPFAM" id="SSF53041">
    <property type="entry name" value="Resolvase-like"/>
    <property type="match status" value="1"/>
</dbReference>
<feature type="domain" description="Resolvase/invertase-type recombinase catalytic" evidence="1">
    <location>
        <begin position="6"/>
        <end position="127"/>
    </location>
</feature>
<keyword evidence="3" id="KW-1185">Reference proteome</keyword>
<dbReference type="RefSeq" id="WP_078784552.1">
    <property type="nucleotide sequence ID" value="NZ_FUYF01000007.1"/>
</dbReference>
<accession>A0A1T4XB65</accession>
<reference evidence="2 3" key="1">
    <citation type="submission" date="2017-02" db="EMBL/GenBank/DDBJ databases">
        <authorList>
            <person name="Peterson S.W."/>
        </authorList>
    </citation>
    <scope>NUCLEOTIDE SEQUENCE [LARGE SCALE GENOMIC DNA]</scope>
    <source>
        <strain evidence="2 3">ATCC 27749</strain>
    </source>
</reference>
<dbReference type="STRING" id="745368.SAMN02745178_01630"/>
<dbReference type="Pfam" id="PF00239">
    <property type="entry name" value="Resolvase"/>
    <property type="match status" value="1"/>
</dbReference>
<protein>
    <submittedName>
        <fullName evidence="2">Resolvase, N terminal domain</fullName>
    </submittedName>
</protein>
<name>A0A1T4XB65_9FIRM</name>
<dbReference type="SMART" id="SM00857">
    <property type="entry name" value="Resolvase"/>
    <property type="match status" value="1"/>
</dbReference>
<gene>
    <name evidence="2" type="ORF">SAMN02745178_01630</name>
</gene>
<dbReference type="InterPro" id="IPR036162">
    <property type="entry name" value="Resolvase-like_N_sf"/>
</dbReference>
<dbReference type="GO" id="GO:0003677">
    <property type="term" value="F:DNA binding"/>
    <property type="evidence" value="ECO:0007669"/>
    <property type="project" value="InterPro"/>
</dbReference>
<evidence type="ECO:0000313" key="2">
    <source>
        <dbReference type="EMBL" id="SKA86368.1"/>
    </source>
</evidence>
<evidence type="ECO:0000259" key="1">
    <source>
        <dbReference type="SMART" id="SM00857"/>
    </source>
</evidence>
<evidence type="ECO:0000313" key="3">
    <source>
        <dbReference type="Proteomes" id="UP000190286"/>
    </source>
</evidence>